<sequence length="646" mass="72896">MSKNNISVTLIGIETNTNVHHVAVGCRQNSMDQYPKAGKPLTGSHPRKRLGVYVWPVWSRGKRQALDGAMRNAAQAPVNSPTTGTNSWSMLSELSFTLAAQGGHQGRITRRTVYQYRTFTNRLAPRTECNVDTTSLSSFSVKTNMAHHDPRPNQRSVRKVRFLKIIPECPKPTETLRLDQNRSQGSHQAVQKSRLSIERSSSHSAAVILVGECFSRTKSLQRGQQLVTTQDPENNSRPPEVNIQSTCGKQKMNSGPDDVKSTSRTMKTYLDDLPPDSELLRAVDSLQDKRTARLVEAGKTNTEKTILSTYCAEFRRWKSSRRILRMQRSLANGMRGIPNTEALRQVNDVGTELVSTTDFNYGTKKSVVKDLKMPQSLQLKWSWESDISVAPLDYRTTGWGPENMCLPKAEHIGLYRNRAEGDSTHRTDSRCMNSLLIRPTHLTHFPVRVISKCVNARIKYGDRLSTRSWLYGSEASVLNTDVMLSMMMMMTARPSRNLQPGFNQARLSKHADNIIAVILLQRSSSSAPLETRQCDLPPYSLEVNERIFTLKRKANSNAVGQLFIRGLTAIECTKQHGIETLLARGSWNKFEIRQNTWLCDKCVDVRCTCSRLLCDKEYRYVVLTDAVGLRQVGNFIKLSKTPAFER</sequence>
<feature type="non-terminal residue" evidence="2">
    <location>
        <position position="646"/>
    </location>
</feature>
<feature type="region of interest" description="Disordered" evidence="1">
    <location>
        <begin position="173"/>
        <end position="197"/>
    </location>
</feature>
<evidence type="ECO:0000313" key="3">
    <source>
        <dbReference type="Proteomes" id="UP000008909"/>
    </source>
</evidence>
<proteinExistence type="predicted"/>
<reference evidence="2" key="1">
    <citation type="journal article" date="2011" name="Genome Biol.">
        <title>The draft genome of the carcinogenic human liver fluke Clonorchis sinensis.</title>
        <authorList>
            <person name="Wang X."/>
            <person name="Chen W."/>
            <person name="Huang Y."/>
            <person name="Sun J."/>
            <person name="Men J."/>
            <person name="Liu H."/>
            <person name="Luo F."/>
            <person name="Guo L."/>
            <person name="Lv X."/>
            <person name="Deng C."/>
            <person name="Zhou C."/>
            <person name="Fan Y."/>
            <person name="Li X."/>
            <person name="Huang L."/>
            <person name="Hu Y."/>
            <person name="Liang C."/>
            <person name="Hu X."/>
            <person name="Xu J."/>
            <person name="Yu X."/>
        </authorList>
    </citation>
    <scope>NUCLEOTIDE SEQUENCE [LARGE SCALE GENOMIC DNA]</scope>
    <source>
        <strain evidence="2">Henan</strain>
    </source>
</reference>
<evidence type="ECO:0000256" key="1">
    <source>
        <dbReference type="SAM" id="MobiDB-lite"/>
    </source>
</evidence>
<dbReference type="Proteomes" id="UP000008909">
    <property type="component" value="Unassembled WGS sequence"/>
</dbReference>
<accession>G7YVY1</accession>
<keyword evidence="3" id="KW-1185">Reference proteome</keyword>
<feature type="region of interest" description="Disordered" evidence="1">
    <location>
        <begin position="221"/>
        <end position="262"/>
    </location>
</feature>
<name>G7YVY1_CLOSI</name>
<dbReference type="AlphaFoldDB" id="G7YVY1"/>
<organism evidence="2 3">
    <name type="scientific">Clonorchis sinensis</name>
    <name type="common">Chinese liver fluke</name>
    <dbReference type="NCBI Taxonomy" id="79923"/>
    <lineage>
        <taxon>Eukaryota</taxon>
        <taxon>Metazoa</taxon>
        <taxon>Spiralia</taxon>
        <taxon>Lophotrochozoa</taxon>
        <taxon>Platyhelminthes</taxon>
        <taxon>Trematoda</taxon>
        <taxon>Digenea</taxon>
        <taxon>Opisthorchiida</taxon>
        <taxon>Opisthorchiata</taxon>
        <taxon>Opisthorchiidae</taxon>
        <taxon>Clonorchis</taxon>
    </lineage>
</organism>
<dbReference type="PROSITE" id="PS51257">
    <property type="entry name" value="PROKAR_LIPOPROTEIN"/>
    <property type="match status" value="1"/>
</dbReference>
<dbReference type="EMBL" id="DF144548">
    <property type="protein sequence ID" value="GAA57111.1"/>
    <property type="molecule type" value="Genomic_DNA"/>
</dbReference>
<reference key="2">
    <citation type="submission" date="2011-10" db="EMBL/GenBank/DDBJ databases">
        <title>The genome and transcriptome sequence of Clonorchis sinensis provide insights into the carcinogenic liver fluke.</title>
        <authorList>
            <person name="Wang X."/>
            <person name="Huang Y."/>
            <person name="Chen W."/>
            <person name="Liu H."/>
            <person name="Guo L."/>
            <person name="Chen Y."/>
            <person name="Luo F."/>
            <person name="Zhou W."/>
            <person name="Sun J."/>
            <person name="Mao Q."/>
            <person name="Liang P."/>
            <person name="Zhou C."/>
            <person name="Tian Y."/>
            <person name="Men J."/>
            <person name="Lv X."/>
            <person name="Huang L."/>
            <person name="Zhou J."/>
            <person name="Hu Y."/>
            <person name="Li R."/>
            <person name="Zhang F."/>
            <person name="Lei H."/>
            <person name="Li X."/>
            <person name="Hu X."/>
            <person name="Liang C."/>
            <person name="Xu J."/>
            <person name="Wu Z."/>
            <person name="Yu X."/>
        </authorList>
    </citation>
    <scope>NUCLEOTIDE SEQUENCE</scope>
    <source>
        <strain>Henan</strain>
    </source>
</reference>
<evidence type="ECO:0000313" key="2">
    <source>
        <dbReference type="EMBL" id="GAA57111.1"/>
    </source>
</evidence>
<protein>
    <submittedName>
        <fullName evidence="2">Uncharacterized protein</fullName>
    </submittedName>
</protein>
<feature type="compositionally biased region" description="Polar residues" evidence="1">
    <location>
        <begin position="181"/>
        <end position="191"/>
    </location>
</feature>
<gene>
    <name evidence="2" type="ORF">CLF_112186</name>
</gene>
<feature type="compositionally biased region" description="Polar residues" evidence="1">
    <location>
        <begin position="221"/>
        <end position="253"/>
    </location>
</feature>